<protein>
    <submittedName>
        <fullName evidence="1">Uncharacterized protein</fullName>
    </submittedName>
</protein>
<evidence type="ECO:0000313" key="2">
    <source>
        <dbReference type="Proteomes" id="UP000228751"/>
    </source>
</evidence>
<proteinExistence type="predicted"/>
<dbReference type="EMBL" id="PEBQ01000175">
    <property type="protein sequence ID" value="PHY93042.1"/>
    <property type="molecule type" value="Genomic_DNA"/>
</dbReference>
<organism evidence="1 2">
    <name type="scientific">Acetobacter pomorum</name>
    <dbReference type="NCBI Taxonomy" id="65959"/>
    <lineage>
        <taxon>Bacteria</taxon>
        <taxon>Pseudomonadati</taxon>
        <taxon>Pseudomonadota</taxon>
        <taxon>Alphaproteobacteria</taxon>
        <taxon>Acetobacterales</taxon>
        <taxon>Acetobacteraceae</taxon>
        <taxon>Acetobacter</taxon>
    </lineage>
</organism>
<accession>A0A2G4R930</accession>
<comment type="caution">
    <text evidence="1">The sequence shown here is derived from an EMBL/GenBank/DDBJ whole genome shotgun (WGS) entry which is preliminary data.</text>
</comment>
<dbReference type="Proteomes" id="UP000228751">
    <property type="component" value="Unassembled WGS sequence"/>
</dbReference>
<reference evidence="1 2" key="1">
    <citation type="submission" date="2017-10" db="EMBL/GenBank/DDBJ databases">
        <title>Genomic analysis of the genus Acetobacter.</title>
        <authorList>
            <person name="Kim K.H."/>
            <person name="Chun B.H."/>
            <person name="Son A.R."/>
            <person name="Jeon C.O."/>
        </authorList>
    </citation>
    <scope>NUCLEOTIDE SEQUENCE [LARGE SCALE GENOMIC DNA]</scope>
    <source>
        <strain evidence="1 2">LHT 2458</strain>
    </source>
</reference>
<name>A0A2G4R930_9PROT</name>
<gene>
    <name evidence="1" type="ORF">CSR02_13580</name>
</gene>
<dbReference type="AlphaFoldDB" id="A0A2G4R930"/>
<evidence type="ECO:0000313" key="1">
    <source>
        <dbReference type="EMBL" id="PHY93042.1"/>
    </source>
</evidence>
<sequence length="88" mass="10091">MASACLSGHAGLCRHGKCPVSGKLIETEKNTTQNTIIVVRWSIQEIRRLVVKLTQRRLPVSHILRWSVFRRTHQASAIRAHSRHKMQL</sequence>
<keyword evidence="2" id="KW-1185">Reference proteome</keyword>